<dbReference type="EMBL" id="LFJJ01000099">
    <property type="protein sequence ID" value="KND59799.1"/>
    <property type="molecule type" value="Genomic_DNA"/>
</dbReference>
<dbReference type="AlphaFoldDB" id="A0A0L0MCT8"/>
<name>A0A0L0MCT8_9BURK</name>
<evidence type="ECO:0000256" key="1">
    <source>
        <dbReference type="SAM" id="MobiDB-lite"/>
    </source>
</evidence>
<evidence type="ECO:0000313" key="3">
    <source>
        <dbReference type="EMBL" id="KND59799.1"/>
    </source>
</evidence>
<evidence type="ECO:0000256" key="2">
    <source>
        <dbReference type="SAM" id="SignalP"/>
    </source>
</evidence>
<keyword evidence="4" id="KW-1185">Reference proteome</keyword>
<accession>A0A0L0MCT8</accession>
<dbReference type="RefSeq" id="WP_050454359.1">
    <property type="nucleotide sequence ID" value="NZ_LFJJ01000099.1"/>
</dbReference>
<protein>
    <recommendedName>
        <fullName evidence="5">Lipoprotein</fullName>
    </recommendedName>
</protein>
<keyword evidence="2" id="KW-0732">Signal</keyword>
<proteinExistence type="predicted"/>
<feature type="signal peptide" evidence="2">
    <location>
        <begin position="1"/>
        <end position="19"/>
    </location>
</feature>
<reference evidence="4" key="1">
    <citation type="submission" date="2015-06" db="EMBL/GenBank/DDBJ databases">
        <title>Comparative genomics of Burkholderia leaf nodule symbionts.</title>
        <authorList>
            <person name="Carlier A."/>
            <person name="Eberl L."/>
            <person name="Pinto-Carbo M."/>
        </authorList>
    </citation>
    <scope>NUCLEOTIDE SEQUENCE [LARGE SCALE GENOMIC DNA]</scope>
    <source>
        <strain evidence="4">UZHbot4</strain>
    </source>
</reference>
<comment type="caution">
    <text evidence="3">The sequence shown here is derived from an EMBL/GenBank/DDBJ whole genome shotgun (WGS) entry which is preliminary data.</text>
</comment>
<organism evidence="3 4">
    <name type="scientific">Candidatus Burkholderia verschuerenii</name>
    <dbReference type="NCBI Taxonomy" id="242163"/>
    <lineage>
        <taxon>Bacteria</taxon>
        <taxon>Pseudomonadati</taxon>
        <taxon>Pseudomonadota</taxon>
        <taxon>Betaproteobacteria</taxon>
        <taxon>Burkholderiales</taxon>
        <taxon>Burkholderiaceae</taxon>
        <taxon>Burkholderia</taxon>
    </lineage>
</organism>
<dbReference type="PATRIC" id="fig|242163.4.peg.361"/>
<dbReference type="PROSITE" id="PS51257">
    <property type="entry name" value="PROKAR_LIPOPROTEIN"/>
    <property type="match status" value="1"/>
</dbReference>
<gene>
    <name evidence="3" type="ORF">BVER_04811c</name>
</gene>
<dbReference type="Proteomes" id="UP000036959">
    <property type="component" value="Unassembled WGS sequence"/>
</dbReference>
<feature type="region of interest" description="Disordered" evidence="1">
    <location>
        <begin position="131"/>
        <end position="151"/>
    </location>
</feature>
<evidence type="ECO:0008006" key="5">
    <source>
        <dbReference type="Google" id="ProtNLM"/>
    </source>
</evidence>
<evidence type="ECO:0000313" key="4">
    <source>
        <dbReference type="Proteomes" id="UP000036959"/>
    </source>
</evidence>
<feature type="compositionally biased region" description="Polar residues" evidence="1">
    <location>
        <begin position="131"/>
        <end position="144"/>
    </location>
</feature>
<sequence length="151" mass="15705">MKNVLNHSIRLTATFAVMAAFLTGCHDKQPTETAQAAPASAPAPAAAPQMSAAEQERIARANLLDTISGVWKPTSGSGLTIISASGNNIQVVQSDTLLPVALGDVDADNATVNFKIFWKSGKQEVRTISQANRDGDSNTVTPITITAADGT</sequence>
<feature type="chain" id="PRO_5005544133" description="Lipoprotein" evidence="2">
    <location>
        <begin position="20"/>
        <end position="151"/>
    </location>
</feature>